<comment type="caution">
    <text evidence="13">The sequence shown here is derived from an EMBL/GenBank/DDBJ whole genome shotgun (WGS) entry which is preliminary data.</text>
</comment>
<dbReference type="GO" id="GO:0006227">
    <property type="term" value="P:dUDP biosynthetic process"/>
    <property type="evidence" value="ECO:0007669"/>
    <property type="project" value="TreeGrafter"/>
</dbReference>
<dbReference type="Pfam" id="PF02223">
    <property type="entry name" value="Thymidylate_kin"/>
    <property type="match status" value="1"/>
</dbReference>
<evidence type="ECO:0000256" key="6">
    <source>
        <dbReference type="ARBA" id="ARBA00022741"/>
    </source>
</evidence>
<dbReference type="PROSITE" id="PS01331">
    <property type="entry name" value="THYMIDYLATE_KINASE"/>
    <property type="match status" value="1"/>
</dbReference>
<dbReference type="EMBL" id="QUMS01000002">
    <property type="protein sequence ID" value="REG08638.1"/>
    <property type="molecule type" value="Genomic_DNA"/>
</dbReference>
<evidence type="ECO:0000256" key="1">
    <source>
        <dbReference type="ARBA" id="ARBA00009776"/>
    </source>
</evidence>
<dbReference type="EC" id="2.7.4.9" evidence="2 11"/>
<evidence type="ECO:0000256" key="4">
    <source>
        <dbReference type="ARBA" id="ARBA00022679"/>
    </source>
</evidence>
<feature type="domain" description="Thymidylate kinase-like" evidence="12">
    <location>
        <begin position="5"/>
        <end position="194"/>
    </location>
</feature>
<comment type="similarity">
    <text evidence="1 11">Belongs to the thymidylate kinase family.</text>
</comment>
<keyword evidence="8 11" id="KW-0067">ATP-binding</keyword>
<reference evidence="13 14" key="1">
    <citation type="submission" date="2018-08" db="EMBL/GenBank/DDBJ databases">
        <title>Genomic Encyclopedia of Type Strains, Phase IV (KMG-IV): sequencing the most valuable type-strain genomes for metagenomic binning, comparative biology and taxonomic classification.</title>
        <authorList>
            <person name="Goeker M."/>
        </authorList>
    </citation>
    <scope>NUCLEOTIDE SEQUENCE [LARGE SCALE GENOMIC DNA]</scope>
    <source>
        <strain evidence="13 14">DSM 23923</strain>
    </source>
</reference>
<dbReference type="HAMAP" id="MF_00165">
    <property type="entry name" value="Thymidylate_kinase"/>
    <property type="match status" value="1"/>
</dbReference>
<evidence type="ECO:0000256" key="3">
    <source>
        <dbReference type="ARBA" id="ARBA00017144"/>
    </source>
</evidence>
<dbReference type="PANTHER" id="PTHR10344">
    <property type="entry name" value="THYMIDYLATE KINASE"/>
    <property type="match status" value="1"/>
</dbReference>
<keyword evidence="7 11" id="KW-0418">Kinase</keyword>
<keyword evidence="4 11" id="KW-0808">Transferase</keyword>
<accession>A0A347ZP05</accession>
<name>A0A347ZP05_9CHLR</name>
<dbReference type="PANTHER" id="PTHR10344:SF4">
    <property type="entry name" value="UMP-CMP KINASE 2, MITOCHONDRIAL"/>
    <property type="match status" value="1"/>
</dbReference>
<dbReference type="GO" id="GO:0006235">
    <property type="term" value="P:dTTP biosynthetic process"/>
    <property type="evidence" value="ECO:0007669"/>
    <property type="project" value="UniProtKB-UniRule"/>
</dbReference>
<comment type="function">
    <text evidence="10 11">Phosphorylation of dTMP to form dTDP in both de novo and salvage pathways of dTTP synthesis.</text>
</comment>
<evidence type="ECO:0000313" key="13">
    <source>
        <dbReference type="EMBL" id="REG08638.1"/>
    </source>
</evidence>
<keyword evidence="6 11" id="KW-0547">Nucleotide-binding</keyword>
<evidence type="ECO:0000256" key="5">
    <source>
        <dbReference type="ARBA" id="ARBA00022727"/>
    </source>
</evidence>
<evidence type="ECO:0000256" key="8">
    <source>
        <dbReference type="ARBA" id="ARBA00022840"/>
    </source>
</evidence>
<comment type="catalytic activity">
    <reaction evidence="9 11">
        <text>dTMP + ATP = dTDP + ADP</text>
        <dbReference type="Rhea" id="RHEA:13517"/>
        <dbReference type="ChEBI" id="CHEBI:30616"/>
        <dbReference type="ChEBI" id="CHEBI:58369"/>
        <dbReference type="ChEBI" id="CHEBI:63528"/>
        <dbReference type="ChEBI" id="CHEBI:456216"/>
        <dbReference type="EC" id="2.7.4.9"/>
    </reaction>
</comment>
<proteinExistence type="inferred from homology"/>
<evidence type="ECO:0000256" key="2">
    <source>
        <dbReference type="ARBA" id="ARBA00012980"/>
    </source>
</evidence>
<dbReference type="InterPro" id="IPR018094">
    <property type="entry name" value="Thymidylate_kinase"/>
</dbReference>
<organism evidence="13 14">
    <name type="scientific">Pelolinea submarina</name>
    <dbReference type="NCBI Taxonomy" id="913107"/>
    <lineage>
        <taxon>Bacteria</taxon>
        <taxon>Bacillati</taxon>
        <taxon>Chloroflexota</taxon>
        <taxon>Anaerolineae</taxon>
        <taxon>Anaerolineales</taxon>
        <taxon>Anaerolineaceae</taxon>
        <taxon>Pelolinea</taxon>
    </lineage>
</organism>
<dbReference type="Gene3D" id="3.40.50.300">
    <property type="entry name" value="P-loop containing nucleotide triphosphate hydrolases"/>
    <property type="match status" value="1"/>
</dbReference>
<evidence type="ECO:0000256" key="10">
    <source>
        <dbReference type="ARBA" id="ARBA00057735"/>
    </source>
</evidence>
<dbReference type="GO" id="GO:0004798">
    <property type="term" value="F:dTMP kinase activity"/>
    <property type="evidence" value="ECO:0007669"/>
    <property type="project" value="UniProtKB-UniRule"/>
</dbReference>
<evidence type="ECO:0000313" key="14">
    <source>
        <dbReference type="Proteomes" id="UP000256388"/>
    </source>
</evidence>
<dbReference type="GO" id="GO:0005829">
    <property type="term" value="C:cytosol"/>
    <property type="evidence" value="ECO:0007669"/>
    <property type="project" value="TreeGrafter"/>
</dbReference>
<feature type="binding site" evidence="11">
    <location>
        <begin position="7"/>
        <end position="14"/>
    </location>
    <ligand>
        <name>ATP</name>
        <dbReference type="ChEBI" id="CHEBI:30616"/>
    </ligand>
</feature>
<dbReference type="RefSeq" id="WP_116225287.1">
    <property type="nucleotide sequence ID" value="NZ_AP018437.1"/>
</dbReference>
<dbReference type="FunFam" id="3.40.50.300:FF:000225">
    <property type="entry name" value="Thymidylate kinase"/>
    <property type="match status" value="1"/>
</dbReference>
<dbReference type="NCBIfam" id="TIGR00041">
    <property type="entry name" value="DTMP_kinase"/>
    <property type="match status" value="1"/>
</dbReference>
<keyword evidence="5 11" id="KW-0545">Nucleotide biosynthesis</keyword>
<evidence type="ECO:0000256" key="7">
    <source>
        <dbReference type="ARBA" id="ARBA00022777"/>
    </source>
</evidence>
<dbReference type="InterPro" id="IPR018095">
    <property type="entry name" value="Thymidylate_kin_CS"/>
</dbReference>
<gene>
    <name evidence="11" type="primary">tmk</name>
    <name evidence="13" type="ORF">DFR64_2010</name>
</gene>
<evidence type="ECO:0000256" key="11">
    <source>
        <dbReference type="HAMAP-Rule" id="MF_00165"/>
    </source>
</evidence>
<evidence type="ECO:0000256" key="9">
    <source>
        <dbReference type="ARBA" id="ARBA00048743"/>
    </source>
</evidence>
<evidence type="ECO:0000259" key="12">
    <source>
        <dbReference type="Pfam" id="PF02223"/>
    </source>
</evidence>
<dbReference type="AlphaFoldDB" id="A0A347ZP05"/>
<sequence>MFITLEGPDGSGKTRQIHPLADFLTEQGYEVFCGREPGDTFIGEQIRQVLMDHQNKGMHPRTETLLFCAARAQLVEEIIRPHLAQGHVVLLDRYADSTLAYQGYGHQNDLGLIRKLLDFATGNLWPDLTILLDIKPEVGLRRRQEGGGEWNRMDAYQLQYHERVRNGYLKMVAAEPQRWRVVNADQSPDVVQSELRDLLLSYLSNLS</sequence>
<dbReference type="SUPFAM" id="SSF52540">
    <property type="entry name" value="P-loop containing nucleoside triphosphate hydrolases"/>
    <property type="match status" value="1"/>
</dbReference>
<dbReference type="Proteomes" id="UP000256388">
    <property type="component" value="Unassembled WGS sequence"/>
</dbReference>
<dbReference type="GO" id="GO:0005524">
    <property type="term" value="F:ATP binding"/>
    <property type="evidence" value="ECO:0007669"/>
    <property type="project" value="UniProtKB-UniRule"/>
</dbReference>
<dbReference type="GO" id="GO:0006233">
    <property type="term" value="P:dTDP biosynthetic process"/>
    <property type="evidence" value="ECO:0007669"/>
    <property type="project" value="InterPro"/>
</dbReference>
<dbReference type="InterPro" id="IPR039430">
    <property type="entry name" value="Thymidylate_kin-like_dom"/>
</dbReference>
<keyword evidence="14" id="KW-1185">Reference proteome</keyword>
<dbReference type="InterPro" id="IPR027417">
    <property type="entry name" value="P-loop_NTPase"/>
</dbReference>
<protein>
    <recommendedName>
        <fullName evidence="3 11">Thymidylate kinase</fullName>
        <ecNumber evidence="2 11">2.7.4.9</ecNumber>
    </recommendedName>
    <alternativeName>
        <fullName evidence="11">dTMP kinase</fullName>
    </alternativeName>
</protein>
<dbReference type="OrthoDB" id="9774907at2"/>
<dbReference type="CDD" id="cd01672">
    <property type="entry name" value="TMPK"/>
    <property type="match status" value="1"/>
</dbReference>